<protein>
    <submittedName>
        <fullName evidence="1">Uncharacterized protein</fullName>
    </submittedName>
</protein>
<feature type="non-terminal residue" evidence="1">
    <location>
        <position position="1"/>
    </location>
</feature>
<organism evidence="1">
    <name type="scientific">Lepeophtheirus salmonis</name>
    <name type="common">Salmon louse</name>
    <name type="synonym">Caligus salmonis</name>
    <dbReference type="NCBI Taxonomy" id="72036"/>
    <lineage>
        <taxon>Eukaryota</taxon>
        <taxon>Metazoa</taxon>
        <taxon>Ecdysozoa</taxon>
        <taxon>Arthropoda</taxon>
        <taxon>Crustacea</taxon>
        <taxon>Multicrustacea</taxon>
        <taxon>Hexanauplia</taxon>
        <taxon>Copepoda</taxon>
        <taxon>Siphonostomatoida</taxon>
        <taxon>Caligidae</taxon>
        <taxon>Lepeophtheirus</taxon>
    </lineage>
</organism>
<dbReference type="AlphaFoldDB" id="A0A0K2UD47"/>
<reference evidence="1" key="1">
    <citation type="submission" date="2014-05" db="EMBL/GenBank/DDBJ databases">
        <authorList>
            <person name="Chronopoulou M."/>
        </authorList>
    </citation>
    <scope>NUCLEOTIDE SEQUENCE</scope>
    <source>
        <tissue evidence="1">Whole organism</tissue>
    </source>
</reference>
<sequence length="53" mass="6358">LNNEGKRTKSVRIHRFSFCNRYRQVFSPLTNIPSLHIRYCLKSPGLIFFSDHY</sequence>
<name>A0A0K2UD47_LEPSM</name>
<dbReference type="EMBL" id="HACA01018604">
    <property type="protein sequence ID" value="CDW35965.1"/>
    <property type="molecule type" value="Transcribed_RNA"/>
</dbReference>
<evidence type="ECO:0000313" key="1">
    <source>
        <dbReference type="EMBL" id="CDW35965.1"/>
    </source>
</evidence>
<accession>A0A0K2UD47</accession>
<proteinExistence type="predicted"/>